<dbReference type="GO" id="GO:0050131">
    <property type="term" value="F:N-methyl-L-amino-acid oxidase activity"/>
    <property type="evidence" value="ECO:0007669"/>
    <property type="project" value="UniProtKB-EC"/>
</dbReference>
<evidence type="ECO:0000256" key="2">
    <source>
        <dbReference type="ARBA" id="ARBA00022630"/>
    </source>
</evidence>
<keyword evidence="3" id="KW-0274">FAD</keyword>
<comment type="caution">
    <text evidence="6">The sequence shown here is derived from an EMBL/GenBank/DDBJ whole genome shotgun (WGS) entry which is preliminary data.</text>
</comment>
<comment type="cofactor">
    <cofactor evidence="1">
        <name>FAD</name>
        <dbReference type="ChEBI" id="CHEBI:57692"/>
    </cofactor>
</comment>
<dbReference type="InterPro" id="IPR006076">
    <property type="entry name" value="FAD-dep_OxRdtase"/>
</dbReference>
<dbReference type="Gene3D" id="3.50.50.60">
    <property type="entry name" value="FAD/NAD(P)-binding domain"/>
    <property type="match status" value="1"/>
</dbReference>
<dbReference type="EMBL" id="JARACI010001051">
    <property type="protein sequence ID" value="MDD9207140.1"/>
    <property type="molecule type" value="Genomic_DNA"/>
</dbReference>
<dbReference type="EC" id="1.5.3.2" evidence="6"/>
<dbReference type="Pfam" id="PF01266">
    <property type="entry name" value="DAO"/>
    <property type="match status" value="1"/>
</dbReference>
<dbReference type="PANTHER" id="PTHR10961">
    <property type="entry name" value="PEROXISOMAL SARCOSINE OXIDASE"/>
    <property type="match status" value="1"/>
</dbReference>
<keyword evidence="2" id="KW-0285">Flavoprotein</keyword>
<evidence type="ECO:0000256" key="3">
    <source>
        <dbReference type="ARBA" id="ARBA00022827"/>
    </source>
</evidence>
<dbReference type="InterPro" id="IPR045170">
    <property type="entry name" value="MTOX"/>
</dbReference>
<evidence type="ECO:0000313" key="6">
    <source>
        <dbReference type="EMBL" id="MDD9207140.1"/>
    </source>
</evidence>
<evidence type="ECO:0000313" key="7">
    <source>
        <dbReference type="Proteomes" id="UP001165561"/>
    </source>
</evidence>
<name>A0ABT5TYJ5_9MICO</name>
<keyword evidence="7" id="KW-1185">Reference proteome</keyword>
<dbReference type="SUPFAM" id="SSF54373">
    <property type="entry name" value="FAD-linked reductases, C-terminal domain"/>
    <property type="match status" value="1"/>
</dbReference>
<feature type="domain" description="FAD dependent oxidoreductase" evidence="5">
    <location>
        <begin position="5"/>
        <end position="364"/>
    </location>
</feature>
<dbReference type="InterPro" id="IPR036188">
    <property type="entry name" value="FAD/NAD-bd_sf"/>
</dbReference>
<reference evidence="6" key="1">
    <citation type="submission" date="2023-02" db="EMBL/GenBank/DDBJ databases">
        <title>Georgenia sp.10Sc9-8, isolated from a soil sample collected from the Taklamakan desert.</title>
        <authorList>
            <person name="Liu S."/>
        </authorList>
    </citation>
    <scope>NUCLEOTIDE SEQUENCE</scope>
    <source>
        <strain evidence="6">10Sc9-8</strain>
    </source>
</reference>
<evidence type="ECO:0000256" key="1">
    <source>
        <dbReference type="ARBA" id="ARBA00001974"/>
    </source>
</evidence>
<gene>
    <name evidence="6" type="primary">solA</name>
    <name evidence="6" type="ORF">PU560_11790</name>
</gene>
<keyword evidence="4 6" id="KW-0560">Oxidoreductase</keyword>
<dbReference type="SUPFAM" id="SSF51905">
    <property type="entry name" value="FAD/NAD(P)-binding domain"/>
    <property type="match status" value="1"/>
</dbReference>
<dbReference type="Gene3D" id="3.30.9.10">
    <property type="entry name" value="D-Amino Acid Oxidase, subunit A, domain 2"/>
    <property type="match status" value="1"/>
</dbReference>
<dbReference type="PANTHER" id="PTHR10961:SF7">
    <property type="entry name" value="FAD DEPENDENT OXIDOREDUCTASE DOMAIN-CONTAINING PROTEIN"/>
    <property type="match status" value="1"/>
</dbReference>
<dbReference type="NCBIfam" id="NF008425">
    <property type="entry name" value="PRK11259.1"/>
    <property type="match status" value="1"/>
</dbReference>
<protein>
    <submittedName>
        <fullName evidence="6">N-methyl-L-tryptophan oxidase</fullName>
        <ecNumber evidence="6">1.5.3.2</ecNumber>
    </submittedName>
</protein>
<accession>A0ABT5TYJ5</accession>
<evidence type="ECO:0000256" key="4">
    <source>
        <dbReference type="ARBA" id="ARBA00023002"/>
    </source>
</evidence>
<sequence length="392" mass="42327">MQTYDAIVVGVGSMGGAAANELAGRGLSVLGLETFWPGHDQGSAHGGSRIVRQAYFEGPAYVPLLQRAYEGWHRLEEESGRQLATWCGGIYIGDPGSHVFTGSRHSAELNGLDHEVLDAAQIRARFPSMSPPDHAMGVYEANAGFVHPEDTTRANAEVARRKGAEIRYGEPVTHWSDTAGGGVEVVTSQGTYGADRLVLTPGAWAPQLLVESGFPIVVERQVFYWFTPDFTTAVPYERYAAPEHPVYVEETDGNGEVYGFPMSDGPDGGLKLGFFRKGSPTTPQRVERTVHQHEVEDMRARATQLFPHLTGPLVRARTCLYSTTPDQDFIIGALPQSPQVVIACGFSGHGFKFVPVVGEILADLAVDGATRHDVSLFALDRPVLRAPEGGAA</sequence>
<dbReference type="Proteomes" id="UP001165561">
    <property type="component" value="Unassembled WGS sequence"/>
</dbReference>
<organism evidence="6 7">
    <name type="scientific">Georgenia halotolerans</name>
    <dbReference type="NCBI Taxonomy" id="3028317"/>
    <lineage>
        <taxon>Bacteria</taxon>
        <taxon>Bacillati</taxon>
        <taxon>Actinomycetota</taxon>
        <taxon>Actinomycetes</taxon>
        <taxon>Micrococcales</taxon>
        <taxon>Bogoriellaceae</taxon>
        <taxon>Georgenia</taxon>
    </lineage>
</organism>
<proteinExistence type="predicted"/>
<evidence type="ECO:0000259" key="5">
    <source>
        <dbReference type="Pfam" id="PF01266"/>
    </source>
</evidence>